<evidence type="ECO:0000256" key="2">
    <source>
        <dbReference type="ARBA" id="ARBA00023122"/>
    </source>
</evidence>
<keyword evidence="2 3" id="KW-0129">CBS domain</keyword>
<organism evidence="5">
    <name type="scientific">Arcella intermedia</name>
    <dbReference type="NCBI Taxonomy" id="1963864"/>
    <lineage>
        <taxon>Eukaryota</taxon>
        <taxon>Amoebozoa</taxon>
        <taxon>Tubulinea</taxon>
        <taxon>Elardia</taxon>
        <taxon>Arcellinida</taxon>
        <taxon>Sphaerothecina</taxon>
        <taxon>Arcellidae</taxon>
        <taxon>Arcella</taxon>
    </lineage>
</organism>
<dbReference type="InterPro" id="IPR050511">
    <property type="entry name" value="AMPK_gamma/SDS23_families"/>
</dbReference>
<name>A0A6B2LDC7_9EUKA</name>
<dbReference type="SUPFAM" id="SSF54631">
    <property type="entry name" value="CBS-domain pair"/>
    <property type="match status" value="2"/>
</dbReference>
<dbReference type="PANTHER" id="PTHR13780:SF36">
    <property type="entry name" value="CBS DOMAIN-CONTAINING PROTEIN"/>
    <property type="match status" value="1"/>
</dbReference>
<dbReference type="PANTHER" id="PTHR13780">
    <property type="entry name" value="AMP-ACTIVATED PROTEIN KINASE, GAMMA REGULATORY SUBUNIT"/>
    <property type="match status" value="1"/>
</dbReference>
<reference evidence="5" key="1">
    <citation type="journal article" date="2020" name="J. Eukaryot. Microbiol.">
        <title>De novo Sequencing, Assembly and Annotation of the Transcriptome for the Free-Living Testate Amoeba Arcella intermedia.</title>
        <authorList>
            <person name="Ribeiro G.M."/>
            <person name="Porfirio-Sousa A.L."/>
            <person name="Maurer-Alcala X.X."/>
            <person name="Katz L.A."/>
            <person name="Lahr D.J.G."/>
        </authorList>
    </citation>
    <scope>NUCLEOTIDE SEQUENCE</scope>
</reference>
<dbReference type="SMART" id="SM00116">
    <property type="entry name" value="CBS"/>
    <property type="match status" value="3"/>
</dbReference>
<dbReference type="Gene3D" id="3.10.580.10">
    <property type="entry name" value="CBS-domain"/>
    <property type="match status" value="2"/>
</dbReference>
<evidence type="ECO:0000256" key="3">
    <source>
        <dbReference type="PROSITE-ProRule" id="PRU00703"/>
    </source>
</evidence>
<dbReference type="InterPro" id="IPR046342">
    <property type="entry name" value="CBS_dom_sf"/>
</dbReference>
<proteinExistence type="predicted"/>
<dbReference type="CDD" id="cd02205">
    <property type="entry name" value="CBS_pair_SF"/>
    <property type="match status" value="2"/>
</dbReference>
<dbReference type="InterPro" id="IPR000644">
    <property type="entry name" value="CBS_dom"/>
</dbReference>
<dbReference type="EMBL" id="GIBP01005862">
    <property type="protein sequence ID" value="NDV34831.1"/>
    <property type="molecule type" value="Transcribed_RNA"/>
</dbReference>
<dbReference type="PROSITE" id="PS51371">
    <property type="entry name" value="CBS"/>
    <property type="match status" value="1"/>
</dbReference>
<dbReference type="AlphaFoldDB" id="A0A6B2LDC7"/>
<protein>
    <recommendedName>
        <fullName evidence="4">CBS domain-containing protein</fullName>
    </recommendedName>
</protein>
<feature type="domain" description="CBS" evidence="4">
    <location>
        <begin position="220"/>
        <end position="278"/>
    </location>
</feature>
<evidence type="ECO:0000313" key="5">
    <source>
        <dbReference type="EMBL" id="NDV34831.1"/>
    </source>
</evidence>
<accession>A0A6B2LDC7</accession>
<dbReference type="Pfam" id="PF00571">
    <property type="entry name" value="CBS"/>
    <property type="match status" value="4"/>
</dbReference>
<keyword evidence="1" id="KW-0677">Repeat</keyword>
<evidence type="ECO:0000256" key="1">
    <source>
        <dbReference type="ARBA" id="ARBA00022737"/>
    </source>
</evidence>
<sequence length="278" mass="31397">MVDHNVLSLPVLNQKGKYYGIIEMFDLVEYVTALFSDLGAMKLIDLEKLLNSEKTFVSATVRDVLKRPLSSRNPFRPINRGFSLFTAWEILGLGGVNRIPITNENGEICDIITQSMLVDFLWQNIEKIGAVAETKISDFKGAESEEVSSIPPTTKAINAFREMVRTEKAGLAVVDENGKLLDNMSVRDLRGIHTDAQVFWRLWSPVNEYKEMARKEFPDKTPAALVFVLPTDSLFTVVEKMAKLHIHRIYVVDSAESLTPLRVITQTDLLKEVLLNQK</sequence>
<evidence type="ECO:0000259" key="4">
    <source>
        <dbReference type="PROSITE" id="PS51371"/>
    </source>
</evidence>